<dbReference type="EMBL" id="AP022595">
    <property type="protein sequence ID" value="BBY61655.1"/>
    <property type="molecule type" value="Genomic_DNA"/>
</dbReference>
<organism evidence="1 2">
    <name type="scientific">Mycolicibacterium sarraceniae</name>
    <dbReference type="NCBI Taxonomy" id="1534348"/>
    <lineage>
        <taxon>Bacteria</taxon>
        <taxon>Bacillati</taxon>
        <taxon>Actinomycetota</taxon>
        <taxon>Actinomycetes</taxon>
        <taxon>Mycobacteriales</taxon>
        <taxon>Mycobacteriaceae</taxon>
        <taxon>Mycolicibacterium</taxon>
    </lineage>
</organism>
<dbReference type="KEGG" id="msar:MSAR_47910"/>
<sequence>MRAMLYNPMRLSSATETSACGGHCHQVMVRSESGWRSRQLREENVWFDNPPSAELRASLKE</sequence>
<evidence type="ECO:0000313" key="1">
    <source>
        <dbReference type="EMBL" id="BBY61655.1"/>
    </source>
</evidence>
<dbReference type="Proteomes" id="UP000466445">
    <property type="component" value="Chromosome"/>
</dbReference>
<reference evidence="1 2" key="1">
    <citation type="journal article" date="2019" name="Emerg. Microbes Infect.">
        <title>Comprehensive subspecies identification of 175 nontuberculous mycobacteria species based on 7547 genomic profiles.</title>
        <authorList>
            <person name="Matsumoto Y."/>
            <person name="Kinjo T."/>
            <person name="Motooka D."/>
            <person name="Nabeya D."/>
            <person name="Jung N."/>
            <person name="Uechi K."/>
            <person name="Horii T."/>
            <person name="Iida T."/>
            <person name="Fujita J."/>
            <person name="Nakamura S."/>
        </authorList>
    </citation>
    <scope>NUCLEOTIDE SEQUENCE [LARGE SCALE GENOMIC DNA]</scope>
    <source>
        <strain evidence="1 2">JCM 30395</strain>
    </source>
</reference>
<name>A0A7I7T095_9MYCO</name>
<dbReference type="AlphaFoldDB" id="A0A7I7T095"/>
<gene>
    <name evidence="1" type="ORF">MSAR_47910</name>
</gene>
<protein>
    <submittedName>
        <fullName evidence="1">Uncharacterized protein</fullName>
    </submittedName>
</protein>
<evidence type="ECO:0000313" key="2">
    <source>
        <dbReference type="Proteomes" id="UP000466445"/>
    </source>
</evidence>
<proteinExistence type="predicted"/>
<accession>A0A7I7T095</accession>
<keyword evidence="2" id="KW-1185">Reference proteome</keyword>